<feature type="domain" description="Myb-like" evidence="3">
    <location>
        <begin position="304"/>
        <end position="359"/>
    </location>
</feature>
<dbReference type="SUPFAM" id="SSF46689">
    <property type="entry name" value="Homeodomain-like"/>
    <property type="match status" value="1"/>
</dbReference>
<feature type="domain" description="HTH myb-type" evidence="4">
    <location>
        <begin position="304"/>
        <end position="363"/>
    </location>
</feature>
<keyword evidence="1" id="KW-0238">DNA-binding</keyword>
<dbReference type="GO" id="GO:0003677">
    <property type="term" value="F:DNA binding"/>
    <property type="evidence" value="ECO:0007669"/>
    <property type="project" value="UniProtKB-KW"/>
</dbReference>
<proteinExistence type="predicted"/>
<feature type="region of interest" description="Disordered" evidence="2">
    <location>
        <begin position="247"/>
        <end position="276"/>
    </location>
</feature>
<organism evidence="5 6">
    <name type="scientific">Dioscorea zingiberensis</name>
    <dbReference type="NCBI Taxonomy" id="325984"/>
    <lineage>
        <taxon>Eukaryota</taxon>
        <taxon>Viridiplantae</taxon>
        <taxon>Streptophyta</taxon>
        <taxon>Embryophyta</taxon>
        <taxon>Tracheophyta</taxon>
        <taxon>Spermatophyta</taxon>
        <taxon>Magnoliopsida</taxon>
        <taxon>Liliopsida</taxon>
        <taxon>Dioscoreales</taxon>
        <taxon>Dioscoreaceae</taxon>
        <taxon>Dioscorea</taxon>
    </lineage>
</organism>
<comment type="caution">
    <text evidence="5">The sequence shown here is derived from an EMBL/GenBank/DDBJ whole genome shotgun (WGS) entry which is preliminary data.</text>
</comment>
<protein>
    <submittedName>
        <fullName evidence="5">Uncharacterized protein</fullName>
    </submittedName>
</protein>
<dbReference type="AlphaFoldDB" id="A0A9D5CC88"/>
<dbReference type="EMBL" id="JAGGNH010000006">
    <property type="protein sequence ID" value="KAJ0970319.1"/>
    <property type="molecule type" value="Genomic_DNA"/>
</dbReference>
<dbReference type="PANTHER" id="PTHR47122">
    <property type="entry name" value="MYB-LIKE DNA-BINDING DOMAIN CONTAINING PROTEIN, EXPRESSED"/>
    <property type="match status" value="1"/>
</dbReference>
<dbReference type="OrthoDB" id="608866at2759"/>
<evidence type="ECO:0000256" key="2">
    <source>
        <dbReference type="SAM" id="MobiDB-lite"/>
    </source>
</evidence>
<dbReference type="InterPro" id="IPR001005">
    <property type="entry name" value="SANT/Myb"/>
</dbReference>
<dbReference type="PROSITE" id="PS50090">
    <property type="entry name" value="MYB_LIKE"/>
    <property type="match status" value="1"/>
</dbReference>
<dbReference type="Proteomes" id="UP001085076">
    <property type="component" value="Miscellaneous, Linkage group lg06"/>
</dbReference>
<dbReference type="CDD" id="cd11660">
    <property type="entry name" value="SANT_TRF"/>
    <property type="match status" value="1"/>
</dbReference>
<evidence type="ECO:0000259" key="3">
    <source>
        <dbReference type="PROSITE" id="PS50090"/>
    </source>
</evidence>
<dbReference type="PANTHER" id="PTHR47122:SF8">
    <property type="entry name" value="MYB-LIKE DOMAIN-CONTAINING PROTEIN"/>
    <property type="match status" value="1"/>
</dbReference>
<dbReference type="InterPro" id="IPR017930">
    <property type="entry name" value="Myb_dom"/>
</dbReference>
<evidence type="ECO:0000313" key="5">
    <source>
        <dbReference type="EMBL" id="KAJ0970319.1"/>
    </source>
</evidence>
<reference evidence="5" key="2">
    <citation type="journal article" date="2022" name="Hortic Res">
        <title>The genome of Dioscorea zingiberensis sheds light on the biosynthesis, origin and evolution of the medicinally important diosgenin saponins.</title>
        <authorList>
            <person name="Li Y."/>
            <person name="Tan C."/>
            <person name="Li Z."/>
            <person name="Guo J."/>
            <person name="Li S."/>
            <person name="Chen X."/>
            <person name="Wang C."/>
            <person name="Dai X."/>
            <person name="Yang H."/>
            <person name="Song W."/>
            <person name="Hou L."/>
            <person name="Xu J."/>
            <person name="Tong Z."/>
            <person name="Xu A."/>
            <person name="Yuan X."/>
            <person name="Wang W."/>
            <person name="Yang Q."/>
            <person name="Chen L."/>
            <person name="Sun Z."/>
            <person name="Wang K."/>
            <person name="Pan B."/>
            <person name="Chen J."/>
            <person name="Bao Y."/>
            <person name="Liu F."/>
            <person name="Qi X."/>
            <person name="Gang D.R."/>
            <person name="Wen J."/>
            <person name="Li J."/>
        </authorList>
    </citation>
    <scope>NUCLEOTIDE SEQUENCE</scope>
    <source>
        <strain evidence="5">Dzin_1.0</strain>
    </source>
</reference>
<dbReference type="Gene3D" id="1.10.246.220">
    <property type="match status" value="1"/>
</dbReference>
<evidence type="ECO:0000256" key="1">
    <source>
        <dbReference type="ARBA" id="ARBA00023125"/>
    </source>
</evidence>
<dbReference type="PROSITE" id="PS51294">
    <property type="entry name" value="HTH_MYB"/>
    <property type="match status" value="1"/>
</dbReference>
<dbReference type="SMART" id="SM00717">
    <property type="entry name" value="SANT"/>
    <property type="match status" value="1"/>
</dbReference>
<accession>A0A9D5CC88</accession>
<dbReference type="Pfam" id="PF00249">
    <property type="entry name" value="Myb_DNA-binding"/>
    <property type="match status" value="1"/>
</dbReference>
<dbReference type="InterPro" id="IPR009057">
    <property type="entry name" value="Homeodomain-like_sf"/>
</dbReference>
<sequence length="417" mass="46607">MDSGDDTTGCGSRIVEGAFEENRIKPVITVKQQSHKFIQVKGDGSFVPAYEDEVTQDKNLSAEKQSDTTSLDDAMYFHMDVTDGYFGIADIPWEIDNYIGKVDCSSASPGSSQPNCPSYCGSQVENLSSKCRNQSLGKSTNPVKVLDLTVLESTSDPKTMFLEDMSTPELHEAFDTAFGWDTCLNNEEWLRHCILFGFDDFTENDDSVLGLIERELPVMENENSKGLIPGNDLAKTVHFSWMNTPEKDSPMDDFKANNTQVPSSDSTSTGTSRSGPCDDSTYYASLDGSSDDSVEIFRKAKIRSKRKNHRQWTLDEITQLIDGVSQYGVGKWTYIKRFSFSTSSYRTSVDLKDKWRNLLRASGVQMKGSKVKPQKNRNVPIPESVLRRVKELSNIYPYPRGQKVDACDDSQSSRATS</sequence>
<reference evidence="5" key="1">
    <citation type="submission" date="2021-03" db="EMBL/GenBank/DDBJ databases">
        <authorList>
            <person name="Li Z."/>
            <person name="Yang C."/>
        </authorList>
    </citation>
    <scope>NUCLEOTIDE SEQUENCE</scope>
    <source>
        <strain evidence="5">Dzin_1.0</strain>
        <tissue evidence="5">Leaf</tissue>
    </source>
</reference>
<feature type="compositionally biased region" description="Low complexity" evidence="2">
    <location>
        <begin position="263"/>
        <end position="275"/>
    </location>
</feature>
<name>A0A9D5CC88_9LILI</name>
<keyword evidence="6" id="KW-1185">Reference proteome</keyword>
<gene>
    <name evidence="5" type="ORF">J5N97_023196</name>
</gene>
<evidence type="ECO:0000259" key="4">
    <source>
        <dbReference type="PROSITE" id="PS51294"/>
    </source>
</evidence>
<evidence type="ECO:0000313" key="6">
    <source>
        <dbReference type="Proteomes" id="UP001085076"/>
    </source>
</evidence>